<dbReference type="Proteomes" id="UP001605261">
    <property type="component" value="Unassembled WGS sequence"/>
</dbReference>
<name>A0ABW7CXE3_9GAMM</name>
<dbReference type="EMBL" id="JBHGCJ010000002">
    <property type="protein sequence ID" value="MFG6108533.1"/>
    <property type="molecule type" value="Genomic_DNA"/>
</dbReference>
<accession>A0ABW7CXE3</accession>
<dbReference type="InterPro" id="IPR009839">
    <property type="entry name" value="SseB_N"/>
</dbReference>
<evidence type="ECO:0000259" key="1">
    <source>
        <dbReference type="Pfam" id="PF07179"/>
    </source>
</evidence>
<reference evidence="2 3" key="1">
    <citation type="submission" date="2024-09" db="EMBL/GenBank/DDBJ databases">
        <authorList>
            <consortium name="All-Russian atlas of soil microorganisms"/>
            <consortium name="as a basis for the search for new antimicrobial producers and enzymes with unique properties"/>
            <person name="Sokolova E.A."/>
            <person name="Voronina E.N."/>
        </authorList>
    </citation>
    <scope>NUCLEOTIDE SEQUENCE [LARGE SCALE GENOMIC DNA]</scope>
    <source>
        <strain evidence="2 3">AF-22b-331.1</strain>
    </source>
</reference>
<keyword evidence="3" id="KW-1185">Reference proteome</keyword>
<comment type="caution">
    <text evidence="2">The sequence shown here is derived from an EMBL/GenBank/DDBJ whole genome shotgun (WGS) entry which is preliminary data.</text>
</comment>
<dbReference type="RefSeq" id="WP_394161757.1">
    <property type="nucleotide sequence ID" value="NZ_JBHGCJ010000002.1"/>
</dbReference>
<protein>
    <submittedName>
        <fullName evidence="2">SseB family protein</fullName>
    </submittedName>
</protein>
<dbReference type="Pfam" id="PF07179">
    <property type="entry name" value="SseB"/>
    <property type="match status" value="1"/>
</dbReference>
<sequence length="126" mass="13538">MTELPPQNPLETLLQSAMDGQLPIALFMKAFVAAEVVLLTGSLVTPDGSGFDPLLFDKQGVLHVAVFTDIARVGFHNQQAPHTIRMQMIEVLRRVPGGYGVVVNPGTRLGMELSPAGIGEILKDFA</sequence>
<evidence type="ECO:0000313" key="3">
    <source>
        <dbReference type="Proteomes" id="UP001605261"/>
    </source>
</evidence>
<evidence type="ECO:0000313" key="2">
    <source>
        <dbReference type="EMBL" id="MFG6108533.1"/>
    </source>
</evidence>
<gene>
    <name evidence="2" type="ORF">ACEU0G_002474</name>
</gene>
<organism evidence="2 3">
    <name type="scientific">Stenotrophomonas nematodicola</name>
    <dbReference type="NCBI Taxonomy" id="2656746"/>
    <lineage>
        <taxon>Bacteria</taxon>
        <taxon>Pseudomonadati</taxon>
        <taxon>Pseudomonadota</taxon>
        <taxon>Gammaproteobacteria</taxon>
        <taxon>Lysobacterales</taxon>
        <taxon>Lysobacteraceae</taxon>
        <taxon>Stenotrophomonas</taxon>
    </lineage>
</organism>
<proteinExistence type="predicted"/>
<feature type="domain" description="SseB protein N-terminal" evidence="1">
    <location>
        <begin position="10"/>
        <end position="118"/>
    </location>
</feature>